<feature type="signal peptide" evidence="2">
    <location>
        <begin position="1"/>
        <end position="26"/>
    </location>
</feature>
<evidence type="ECO:0000256" key="2">
    <source>
        <dbReference type="SAM" id="SignalP"/>
    </source>
</evidence>
<evidence type="ECO:0000259" key="4">
    <source>
        <dbReference type="Pfam" id="PF09294"/>
    </source>
</evidence>
<dbReference type="Pfam" id="PF01108">
    <property type="entry name" value="Tissue_fac"/>
    <property type="match status" value="1"/>
</dbReference>
<dbReference type="InterPro" id="IPR036116">
    <property type="entry name" value="FN3_sf"/>
</dbReference>
<dbReference type="InterPro" id="IPR003961">
    <property type="entry name" value="FN3_dom"/>
</dbReference>
<dbReference type="Proteomes" id="UP000694404">
    <property type="component" value="Unplaced"/>
</dbReference>
<evidence type="ECO:0000256" key="1">
    <source>
        <dbReference type="SAM" id="MobiDB-lite"/>
    </source>
</evidence>
<evidence type="ECO:0008006" key="7">
    <source>
        <dbReference type="Google" id="ProtNLM"/>
    </source>
</evidence>
<evidence type="ECO:0000313" key="6">
    <source>
        <dbReference type="Proteomes" id="UP000694404"/>
    </source>
</evidence>
<proteinExistence type="predicted"/>
<dbReference type="AlphaFoldDB" id="A0A8C0J1T1"/>
<sequence length="415" mass="46725">MCNGIAFAVLFKCFLILATFSFNLEASVINPPQKLTMNSQNFQHILSWEPGSNTTIPTYYDVMYIENKWKIAKECSNTAHLFCNLTKEYEEHTYTYIAMVQSITGNRVLNSSILEFSPYWSMPCFLLTLPPPPTIQLSCTCHCTASQWDMKIAIVSKFFNQCLITPFRQTGFNKILFSWQIPIKNETSEESFSYVVGSLHSNTNYCVSVAVAASLNHHSIPSALKCIITRSNTQPGITHFKVWSGRESGCQYVVCIFLLGLYKGGFICLKSKPWPKVLSSSQATELLSSDTQNSEEHQSVIRENERISRVFFHPSSEVNSCSTSELSNSACFNINLNSVMLGDPDKTWDHSATLISHQKDAVDLQDSSASDALESKHFTNTVDVKKPDCHNISHEWQDPSVSDESDASDSEYIRR</sequence>
<feature type="region of interest" description="Disordered" evidence="1">
    <location>
        <begin position="390"/>
        <end position="415"/>
    </location>
</feature>
<dbReference type="InterPro" id="IPR013783">
    <property type="entry name" value="Ig-like_fold"/>
</dbReference>
<keyword evidence="2" id="KW-0732">Signal</keyword>
<dbReference type="PANTHER" id="PTHR20859:SF84">
    <property type="entry name" value="INTERFERON ALPHA_BETA RECEPTOR 2"/>
    <property type="match status" value="1"/>
</dbReference>
<dbReference type="GO" id="GO:0005886">
    <property type="term" value="C:plasma membrane"/>
    <property type="evidence" value="ECO:0007669"/>
    <property type="project" value="TreeGrafter"/>
</dbReference>
<dbReference type="Pfam" id="PF09294">
    <property type="entry name" value="Interfer-bind"/>
    <property type="match status" value="1"/>
</dbReference>
<dbReference type="Gene3D" id="2.60.40.10">
    <property type="entry name" value="Immunoglobulins"/>
    <property type="match status" value="2"/>
</dbReference>
<feature type="domain" description="Interferon/interleukin receptor" evidence="4">
    <location>
        <begin position="184"/>
        <end position="229"/>
    </location>
</feature>
<reference evidence="5" key="1">
    <citation type="submission" date="2025-08" db="UniProtKB">
        <authorList>
            <consortium name="Ensembl"/>
        </authorList>
    </citation>
    <scope>IDENTIFICATION</scope>
</reference>
<dbReference type="SUPFAM" id="SSF49265">
    <property type="entry name" value="Fibronectin type III"/>
    <property type="match status" value="2"/>
</dbReference>
<dbReference type="InterPro" id="IPR015373">
    <property type="entry name" value="Interferon/interleukin_rcp_dom"/>
</dbReference>
<dbReference type="PANTHER" id="PTHR20859">
    <property type="entry name" value="INTERFERON/INTERLEUKIN RECEPTOR"/>
    <property type="match status" value="1"/>
</dbReference>
<keyword evidence="6" id="KW-1185">Reference proteome</keyword>
<name>A0A8C0J1T1_CHEAB</name>
<accession>A0A8C0J1T1</accession>
<dbReference type="Ensembl" id="ENSCABT00000028181.1">
    <property type="protein sequence ID" value="ENSCABP00000025723.1"/>
    <property type="gene ID" value="ENSCABG00000018911.1"/>
</dbReference>
<feature type="chain" id="PRO_5034350466" description="Fibronectin type-III domain-containing protein" evidence="2">
    <location>
        <begin position="27"/>
        <end position="415"/>
    </location>
</feature>
<evidence type="ECO:0000259" key="3">
    <source>
        <dbReference type="Pfam" id="PF01108"/>
    </source>
</evidence>
<feature type="domain" description="Fibronectin type-III" evidence="3">
    <location>
        <begin position="10"/>
        <end position="107"/>
    </location>
</feature>
<dbReference type="GO" id="GO:0042018">
    <property type="term" value="F:interleukin-22 receptor activity"/>
    <property type="evidence" value="ECO:0007669"/>
    <property type="project" value="TreeGrafter"/>
</dbReference>
<dbReference type="GeneTree" id="ENSGT00510000049322"/>
<dbReference type="InterPro" id="IPR050650">
    <property type="entry name" value="Type-II_Cytokine-TF_Rcpt"/>
</dbReference>
<reference evidence="5" key="2">
    <citation type="submission" date="2025-09" db="UniProtKB">
        <authorList>
            <consortium name="Ensembl"/>
        </authorList>
    </citation>
    <scope>IDENTIFICATION</scope>
</reference>
<evidence type="ECO:0000313" key="5">
    <source>
        <dbReference type="Ensembl" id="ENSCABP00000025723.1"/>
    </source>
</evidence>
<organism evidence="5 6">
    <name type="scientific">Chelonoidis abingdonii</name>
    <name type="common">Abingdon island giant tortoise</name>
    <name type="synonym">Testudo abingdonii</name>
    <dbReference type="NCBI Taxonomy" id="106734"/>
    <lineage>
        <taxon>Eukaryota</taxon>
        <taxon>Metazoa</taxon>
        <taxon>Chordata</taxon>
        <taxon>Craniata</taxon>
        <taxon>Vertebrata</taxon>
        <taxon>Euteleostomi</taxon>
        <taxon>Archelosauria</taxon>
        <taxon>Testudinata</taxon>
        <taxon>Testudines</taxon>
        <taxon>Cryptodira</taxon>
        <taxon>Durocryptodira</taxon>
        <taxon>Testudinoidea</taxon>
        <taxon>Testudinidae</taxon>
        <taxon>Chelonoidis</taxon>
    </lineage>
</organism>
<protein>
    <recommendedName>
        <fullName evidence="7">Fibronectin type-III domain-containing protein</fullName>
    </recommendedName>
</protein>